<dbReference type="Gene3D" id="3.40.50.920">
    <property type="match status" value="1"/>
</dbReference>
<evidence type="ECO:0000256" key="5">
    <source>
        <dbReference type="ARBA" id="ARBA00022723"/>
    </source>
</evidence>
<dbReference type="NCBIfam" id="TIGR00204">
    <property type="entry name" value="dxs"/>
    <property type="match status" value="1"/>
</dbReference>
<dbReference type="GO" id="GO:0008661">
    <property type="term" value="F:1-deoxy-D-xylulose-5-phosphate synthase activity"/>
    <property type="evidence" value="ECO:0007669"/>
    <property type="project" value="UniProtKB-UniRule"/>
</dbReference>
<comment type="cofactor">
    <cofactor evidence="11">
        <name>thiamine diphosphate</name>
        <dbReference type="ChEBI" id="CHEBI:58937"/>
    </cofactor>
    <text evidence="11">Binds 1 thiamine pyrophosphate per subunit.</text>
</comment>
<dbReference type="InterPro" id="IPR033248">
    <property type="entry name" value="Transketolase_C"/>
</dbReference>
<dbReference type="PROSITE" id="PS00802">
    <property type="entry name" value="TRANSKETOLASE_2"/>
    <property type="match status" value="1"/>
</dbReference>
<feature type="domain" description="Transketolase-like pyrimidine-binding" evidence="12">
    <location>
        <begin position="315"/>
        <end position="479"/>
    </location>
</feature>
<keyword evidence="5 11" id="KW-0479">Metal-binding</keyword>
<evidence type="ECO:0000256" key="11">
    <source>
        <dbReference type="HAMAP-Rule" id="MF_00315"/>
    </source>
</evidence>
<comment type="similarity">
    <text evidence="2 11">Belongs to the transketolase family. DXPS subfamily.</text>
</comment>
<comment type="cofactor">
    <cofactor evidence="11">
        <name>Mg(2+)</name>
        <dbReference type="ChEBI" id="CHEBI:18420"/>
    </cofactor>
    <text evidence="11">Binds 1 Mg(2+) ion per subunit.</text>
</comment>
<name>A0A3G1KNM6_FORW1</name>
<reference evidence="13 14" key="1">
    <citation type="submission" date="2016-10" db="EMBL/GenBank/DDBJ databases">
        <title>Complete Genome Sequence of Peptococcaceae strain DCMF.</title>
        <authorList>
            <person name="Edwards R.J."/>
            <person name="Holland S.I."/>
            <person name="Deshpande N.P."/>
            <person name="Wong Y.K."/>
            <person name="Ertan H."/>
            <person name="Manefield M."/>
            <person name="Russell T.L."/>
            <person name="Lee M.J."/>
        </authorList>
    </citation>
    <scope>NUCLEOTIDE SEQUENCE [LARGE SCALE GENOMIC DNA]</scope>
    <source>
        <strain evidence="13 14">DCMF</strain>
    </source>
</reference>
<dbReference type="SMART" id="SM00861">
    <property type="entry name" value="Transket_pyr"/>
    <property type="match status" value="1"/>
</dbReference>
<evidence type="ECO:0000256" key="3">
    <source>
        <dbReference type="ARBA" id="ARBA00011738"/>
    </source>
</evidence>
<accession>A0A3G1KNM6</accession>
<evidence type="ECO:0000256" key="2">
    <source>
        <dbReference type="ARBA" id="ARBA00011081"/>
    </source>
</evidence>
<feature type="binding site" evidence="11">
    <location>
        <position position="145"/>
    </location>
    <ligand>
        <name>Mg(2+)</name>
        <dbReference type="ChEBI" id="CHEBI:18420"/>
    </ligand>
</feature>
<dbReference type="InterPro" id="IPR020826">
    <property type="entry name" value="Transketolase_BS"/>
</dbReference>
<keyword evidence="6 11" id="KW-0460">Magnesium</keyword>
<dbReference type="FunFam" id="3.40.50.920:FF:000002">
    <property type="entry name" value="1-deoxy-D-xylulose-5-phosphate synthase"/>
    <property type="match status" value="1"/>
</dbReference>
<dbReference type="Pfam" id="PF02779">
    <property type="entry name" value="Transket_pyr"/>
    <property type="match status" value="1"/>
</dbReference>
<feature type="binding site" evidence="11">
    <location>
        <begin position="146"/>
        <end position="147"/>
    </location>
    <ligand>
        <name>thiamine diphosphate</name>
        <dbReference type="ChEBI" id="CHEBI:58937"/>
    </ligand>
</feature>
<dbReference type="InterPro" id="IPR049557">
    <property type="entry name" value="Transketolase_CS"/>
</dbReference>
<evidence type="ECO:0000256" key="10">
    <source>
        <dbReference type="ARBA" id="ARBA00055605"/>
    </source>
</evidence>
<dbReference type="PANTHER" id="PTHR43322">
    <property type="entry name" value="1-D-DEOXYXYLULOSE 5-PHOSPHATE SYNTHASE-RELATED"/>
    <property type="match status" value="1"/>
</dbReference>
<dbReference type="InterPro" id="IPR009014">
    <property type="entry name" value="Transketo_C/PFOR_II"/>
</dbReference>
<feature type="binding site" evidence="11">
    <location>
        <position position="73"/>
    </location>
    <ligand>
        <name>thiamine diphosphate</name>
        <dbReference type="ChEBI" id="CHEBI:58937"/>
    </ligand>
</feature>
<evidence type="ECO:0000259" key="12">
    <source>
        <dbReference type="SMART" id="SM00861"/>
    </source>
</evidence>
<dbReference type="GO" id="GO:0016114">
    <property type="term" value="P:terpenoid biosynthetic process"/>
    <property type="evidence" value="ECO:0007669"/>
    <property type="project" value="UniProtKB-UniRule"/>
</dbReference>
<dbReference type="GO" id="GO:0030976">
    <property type="term" value="F:thiamine pyrophosphate binding"/>
    <property type="evidence" value="ECO:0007669"/>
    <property type="project" value="UniProtKB-UniRule"/>
</dbReference>
<dbReference type="GO" id="GO:0009228">
    <property type="term" value="P:thiamine biosynthetic process"/>
    <property type="evidence" value="ECO:0007669"/>
    <property type="project" value="UniProtKB-UniRule"/>
</dbReference>
<evidence type="ECO:0000256" key="4">
    <source>
        <dbReference type="ARBA" id="ARBA00022679"/>
    </source>
</evidence>
<evidence type="ECO:0000313" key="14">
    <source>
        <dbReference type="Proteomes" id="UP000323521"/>
    </source>
</evidence>
<feature type="binding site" evidence="11">
    <location>
        <position position="174"/>
    </location>
    <ligand>
        <name>Mg(2+)</name>
        <dbReference type="ChEBI" id="CHEBI:18420"/>
    </ligand>
</feature>
<dbReference type="EMBL" id="CP017634">
    <property type="protein sequence ID" value="ATW24057.1"/>
    <property type="molecule type" value="Genomic_DNA"/>
</dbReference>
<dbReference type="Gene3D" id="3.40.50.970">
    <property type="match status" value="2"/>
</dbReference>
<feature type="binding site" evidence="11">
    <location>
        <position position="366"/>
    </location>
    <ligand>
        <name>thiamine diphosphate</name>
        <dbReference type="ChEBI" id="CHEBI:58937"/>
    </ligand>
</feature>
<dbReference type="Proteomes" id="UP000323521">
    <property type="component" value="Chromosome"/>
</dbReference>
<dbReference type="PANTHER" id="PTHR43322:SF5">
    <property type="entry name" value="1-DEOXY-D-XYLULOSE-5-PHOSPHATE SYNTHASE, CHLOROPLASTIC"/>
    <property type="match status" value="1"/>
</dbReference>
<evidence type="ECO:0000256" key="9">
    <source>
        <dbReference type="ARBA" id="ARBA00023229"/>
    </source>
</evidence>
<keyword evidence="9 11" id="KW-0414">Isoprene biosynthesis</keyword>
<dbReference type="SUPFAM" id="SSF52518">
    <property type="entry name" value="Thiamin diphosphate-binding fold (THDP-binding)"/>
    <property type="match status" value="2"/>
</dbReference>
<dbReference type="InterPro" id="IPR029061">
    <property type="entry name" value="THDP-binding"/>
</dbReference>
<keyword evidence="4 11" id="KW-0808">Transferase</keyword>
<dbReference type="UniPathway" id="UPA00064">
    <property type="reaction ID" value="UER00091"/>
</dbReference>
<dbReference type="SUPFAM" id="SSF52922">
    <property type="entry name" value="TK C-terminal domain-like"/>
    <property type="match status" value="1"/>
</dbReference>
<dbReference type="Pfam" id="PF02780">
    <property type="entry name" value="Transketolase_C"/>
    <property type="match status" value="1"/>
</dbReference>
<keyword evidence="14" id="KW-1185">Reference proteome</keyword>
<dbReference type="InterPro" id="IPR005477">
    <property type="entry name" value="Dxylulose-5-P_synthase"/>
</dbReference>
<feature type="binding site" evidence="11">
    <location>
        <begin position="114"/>
        <end position="116"/>
    </location>
    <ligand>
        <name>thiamine diphosphate</name>
        <dbReference type="ChEBI" id="CHEBI:58937"/>
    </ligand>
</feature>
<dbReference type="OrthoDB" id="9803371at2"/>
<dbReference type="GO" id="GO:0000287">
    <property type="term" value="F:magnesium ion binding"/>
    <property type="evidence" value="ECO:0007669"/>
    <property type="project" value="UniProtKB-UniRule"/>
</dbReference>
<dbReference type="EC" id="2.2.1.7" evidence="11"/>
<comment type="subunit">
    <text evidence="3 11">Homodimer.</text>
</comment>
<dbReference type="KEGG" id="fwa:DCMF_03985"/>
<evidence type="ECO:0000256" key="7">
    <source>
        <dbReference type="ARBA" id="ARBA00022977"/>
    </source>
</evidence>
<organism evidence="13 14">
    <name type="scientific">Formimonas warabiya</name>
    <dbReference type="NCBI Taxonomy" id="1761012"/>
    <lineage>
        <taxon>Bacteria</taxon>
        <taxon>Bacillati</taxon>
        <taxon>Bacillota</taxon>
        <taxon>Clostridia</taxon>
        <taxon>Eubacteriales</taxon>
        <taxon>Peptococcaceae</taxon>
        <taxon>Candidatus Formimonas</taxon>
    </lineage>
</organism>
<comment type="catalytic activity">
    <reaction evidence="11">
        <text>D-glyceraldehyde 3-phosphate + pyruvate + H(+) = 1-deoxy-D-xylulose 5-phosphate + CO2</text>
        <dbReference type="Rhea" id="RHEA:12605"/>
        <dbReference type="ChEBI" id="CHEBI:15361"/>
        <dbReference type="ChEBI" id="CHEBI:15378"/>
        <dbReference type="ChEBI" id="CHEBI:16526"/>
        <dbReference type="ChEBI" id="CHEBI:57792"/>
        <dbReference type="ChEBI" id="CHEBI:59776"/>
        <dbReference type="EC" id="2.2.1.7"/>
    </reaction>
</comment>
<gene>
    <name evidence="11" type="primary">dxs</name>
    <name evidence="13" type="ORF">DCMF_03985</name>
</gene>
<dbReference type="PROSITE" id="PS00801">
    <property type="entry name" value="TRANSKETOLASE_1"/>
    <property type="match status" value="1"/>
</dbReference>
<keyword evidence="7 11" id="KW-0784">Thiamine biosynthesis</keyword>
<dbReference type="GO" id="GO:0005829">
    <property type="term" value="C:cytosol"/>
    <property type="evidence" value="ECO:0007669"/>
    <property type="project" value="TreeGrafter"/>
</dbReference>
<sequence>MGILDNVNNVSDLKKLSNAELDKLAQEIRKFMITHVSKTGGHLAPSLGVVELTLALHQVFNSPQDKIIWDVGHQAYTHKIITGRKEKFSSLRQYKGLSGFPKLAESEHDCFNTGHSSTSISAALGMAKARDLKGDKYKVIAVIGDGALTGGMAFEALNHAGDLKTDLIVVLNDNEMSIAANVGAMAGYLSRLRTDPRYGKGKDEIEQLLNKIPKVGPRLLKTAERVKDSVKYLVVPGMLFEEMGFTYLGPIDGHHIPAMKSVFESAKKMKGPVLIHVLTRKGKGFKPAECNPDRFHGVGPFDIQTGNVIKTEAPPTYTEVFGDALIELAEQQENIVAVTAAMPAGTGLAKFAKKFPQRFFDVGIAEQHAVTFACGLAAQGFHPVVAIYSTFMQRAYDQLLHDVAMQKLPVVLALDRAGLVGEDGETHHGIFDISYLRHIPNLVVMAPKDENELRGMLAWATKHSGPCALRYPRGPGVGVELKDGFLPVHLGRGEVVKEGKDVTIIGVGPLVYDALAAAHQLEQKGIEAAVINPRFIKPLDSGLLVRYAKKTRRVVTMEEHVLAGGFGSSCLELFNKYCPGIEIDRIGLPDTFVEHGAPDLLKQHYGITADGIVERVLARFPEKADFMKKGAK</sequence>
<dbReference type="InterPro" id="IPR005475">
    <property type="entry name" value="Transketolase-like_Pyr-bd"/>
</dbReference>
<dbReference type="AlphaFoldDB" id="A0A3G1KNM6"/>
<dbReference type="CDD" id="cd07033">
    <property type="entry name" value="TPP_PYR_DXS_TK_like"/>
    <property type="match status" value="1"/>
</dbReference>
<dbReference type="HAMAP" id="MF_00315">
    <property type="entry name" value="DXP_synth"/>
    <property type="match status" value="1"/>
</dbReference>
<evidence type="ECO:0000256" key="1">
    <source>
        <dbReference type="ARBA" id="ARBA00004980"/>
    </source>
</evidence>
<protein>
    <recommendedName>
        <fullName evidence="11">1-deoxy-D-xylulose-5-phosphate synthase</fullName>
        <ecNumber evidence="11">2.2.1.7</ecNumber>
    </recommendedName>
    <alternativeName>
        <fullName evidence="11">1-deoxyxylulose-5-phosphate synthase</fullName>
        <shortName evidence="11">DXP synthase</shortName>
        <shortName evidence="11">DXPS</shortName>
    </alternativeName>
</protein>
<dbReference type="GO" id="GO:0019288">
    <property type="term" value="P:isopentenyl diphosphate biosynthetic process, methylerythritol 4-phosphate pathway"/>
    <property type="evidence" value="ECO:0007669"/>
    <property type="project" value="TreeGrafter"/>
</dbReference>
<dbReference type="RefSeq" id="WP_148133236.1">
    <property type="nucleotide sequence ID" value="NZ_CP017634.1"/>
</dbReference>
<dbReference type="FunFam" id="3.40.50.970:FF:000005">
    <property type="entry name" value="1-deoxy-D-xylulose-5-phosphate synthase"/>
    <property type="match status" value="1"/>
</dbReference>
<comment type="pathway">
    <text evidence="1 11">Metabolic intermediate biosynthesis; 1-deoxy-D-xylulose 5-phosphate biosynthesis; 1-deoxy-D-xylulose 5-phosphate from D-glyceraldehyde 3-phosphate and pyruvate: step 1/1.</text>
</comment>
<evidence type="ECO:0000313" key="13">
    <source>
        <dbReference type="EMBL" id="ATW24057.1"/>
    </source>
</evidence>
<dbReference type="Pfam" id="PF13292">
    <property type="entry name" value="DXP_synthase_N"/>
    <property type="match status" value="1"/>
</dbReference>
<dbReference type="NCBIfam" id="NF003933">
    <property type="entry name" value="PRK05444.2-2"/>
    <property type="match status" value="1"/>
</dbReference>
<comment type="function">
    <text evidence="10 11">Catalyzes the acyloin condensation reaction between C atoms 2 and 3 of pyruvate and glyceraldehyde 3-phosphate to yield 1-deoxy-D-xylulose-5-phosphate (DXP).</text>
</comment>
<evidence type="ECO:0000256" key="8">
    <source>
        <dbReference type="ARBA" id="ARBA00023052"/>
    </source>
</evidence>
<keyword evidence="8 11" id="KW-0786">Thiamine pyrophosphate</keyword>
<evidence type="ECO:0000256" key="6">
    <source>
        <dbReference type="ARBA" id="ARBA00022842"/>
    </source>
</evidence>
<feature type="binding site" evidence="11">
    <location>
        <position position="285"/>
    </location>
    <ligand>
        <name>thiamine diphosphate</name>
        <dbReference type="ChEBI" id="CHEBI:58937"/>
    </ligand>
</feature>
<feature type="binding site" evidence="11">
    <location>
        <position position="174"/>
    </location>
    <ligand>
        <name>thiamine diphosphate</name>
        <dbReference type="ChEBI" id="CHEBI:58937"/>
    </ligand>
</feature>
<dbReference type="CDD" id="cd02007">
    <property type="entry name" value="TPP_DXS"/>
    <property type="match status" value="1"/>
</dbReference>
<proteinExistence type="inferred from homology"/>